<reference evidence="3 4" key="1">
    <citation type="submission" date="2020-04" db="EMBL/GenBank/DDBJ databases">
        <authorList>
            <person name="Alioto T."/>
            <person name="Alioto T."/>
            <person name="Gomez Garrido J."/>
        </authorList>
    </citation>
    <scope>NUCLEOTIDE SEQUENCE [LARGE SCALE GENOMIC DNA]</scope>
</reference>
<organism evidence="3 4">
    <name type="scientific">Cloeon dipterum</name>
    <dbReference type="NCBI Taxonomy" id="197152"/>
    <lineage>
        <taxon>Eukaryota</taxon>
        <taxon>Metazoa</taxon>
        <taxon>Ecdysozoa</taxon>
        <taxon>Arthropoda</taxon>
        <taxon>Hexapoda</taxon>
        <taxon>Insecta</taxon>
        <taxon>Pterygota</taxon>
        <taxon>Palaeoptera</taxon>
        <taxon>Ephemeroptera</taxon>
        <taxon>Pisciforma</taxon>
        <taxon>Baetidae</taxon>
        <taxon>Cloeon</taxon>
    </lineage>
</organism>
<feature type="compositionally biased region" description="Polar residues" evidence="1">
    <location>
        <begin position="1"/>
        <end position="10"/>
    </location>
</feature>
<feature type="domain" description="SAC3/GANP/THP3 conserved" evidence="2">
    <location>
        <begin position="454"/>
        <end position="667"/>
    </location>
</feature>
<feature type="compositionally biased region" description="Pro residues" evidence="1">
    <location>
        <begin position="102"/>
        <end position="117"/>
    </location>
</feature>
<comment type="caution">
    <text evidence="3">The sequence shown here is derived from an EMBL/GenBank/DDBJ whole genome shotgun (WGS) entry which is preliminary data.</text>
</comment>
<dbReference type="PRINTS" id="PR01217">
    <property type="entry name" value="PRICHEXTENSN"/>
</dbReference>
<feature type="compositionally biased region" description="Gly residues" evidence="1">
    <location>
        <begin position="361"/>
        <end position="377"/>
    </location>
</feature>
<dbReference type="EMBL" id="CADEPI010000111">
    <property type="protein sequence ID" value="CAB3375439.1"/>
    <property type="molecule type" value="Genomic_DNA"/>
</dbReference>
<dbReference type="InterPro" id="IPR005062">
    <property type="entry name" value="SAC3/GANP/THP3_conserved"/>
</dbReference>
<feature type="region of interest" description="Disordered" evidence="1">
    <location>
        <begin position="1"/>
        <end position="250"/>
    </location>
</feature>
<dbReference type="OrthoDB" id="199574at2759"/>
<protein>
    <recommendedName>
        <fullName evidence="2">SAC3/GANP/THP3 conserved domain-containing protein</fullName>
    </recommendedName>
</protein>
<feature type="compositionally biased region" description="Pro residues" evidence="1">
    <location>
        <begin position="200"/>
        <end position="232"/>
    </location>
</feature>
<dbReference type="GO" id="GO:0005634">
    <property type="term" value="C:nucleus"/>
    <property type="evidence" value="ECO:0007669"/>
    <property type="project" value="TreeGrafter"/>
</dbReference>
<sequence length="689" mass="77706">MGDQPPQNGWYSGFHPMLHPGNPRFQGQFPPQITPPPSFPPVKSTGFMPFRIGGPGPRRQFERPPPPVQSQEPTPPGDDSPPPLPPAPPPPLGSIPCRLHPHSPPLPPMNIPPPPYGTPLRFTLGKRPGLGFPHNSPNQNQNNYGQNNQQQPQFQQNMHQQGMRGKNRNKKARRQQQQQQMQFQMGNKLNNPYVPRHTFVPPPLPPNTPNTPPPPPPESIPTPPPPPPPSTPPVSERKSEEPSPSPIATVQEWPIPLQNYVMRCYSMCDSKEDRDKVDIYLKQMLTEKAKLGAGALSMHNWSAEKLPLHLVQAQQQQQQRRRRRRSSSSGSSRRRRSSSSSSSRSSSPSPVRGGSAKKARGGSGGARGRGRAGGVAGRLGQRRRGGATGKPFTNPPPEANAAQLQRRAARFQQHLRGETQKPTPIQFNEESADWSTMHIVGTCQNVEKPYLRLTKAPEASAVRPVEVLRRSLEWVKRQWILKHDYHYACEQFKSIRQDLTVQGERGPFTALVYETHARVALESKDPEEFNQCQTQLRMLYKECGGRNQNEFTAYRLLYYVFTKNTLDLTTTLAEITAEEKKSDAMIHAIQVYRAWLDSDYNKMFKLYRAAPLMSGYLMDWFAERERKVAVKILIKAYRQHLPVSFVVSQLAFENNEEWFTFSQSMPLVYTSDDRTLIDCKASMPAVAGL</sequence>
<dbReference type="Pfam" id="PF03399">
    <property type="entry name" value="SAC3_GANP"/>
    <property type="match status" value="1"/>
</dbReference>
<dbReference type="InterPro" id="IPR045107">
    <property type="entry name" value="SAC3/GANP/THP3"/>
</dbReference>
<feature type="compositionally biased region" description="Low complexity" evidence="1">
    <location>
        <begin position="175"/>
        <end position="188"/>
    </location>
</feature>
<feature type="compositionally biased region" description="Pro residues" evidence="1">
    <location>
        <begin position="63"/>
        <end position="93"/>
    </location>
</feature>
<evidence type="ECO:0000256" key="1">
    <source>
        <dbReference type="SAM" id="MobiDB-lite"/>
    </source>
</evidence>
<name>A0A8S1CVM3_9INSE</name>
<dbReference type="Proteomes" id="UP000494165">
    <property type="component" value="Unassembled WGS sequence"/>
</dbReference>
<proteinExistence type="predicted"/>
<accession>A0A8S1CVM3</accession>
<dbReference type="FunFam" id="1.25.40.990:FF:000010">
    <property type="entry name" value="Leukocyte receptor cluster member"/>
    <property type="match status" value="1"/>
</dbReference>
<keyword evidence="4" id="KW-1185">Reference proteome</keyword>
<dbReference type="PANTHER" id="PTHR12436">
    <property type="entry name" value="80 KDA MCM3-ASSOCIATED PROTEIN"/>
    <property type="match status" value="1"/>
</dbReference>
<feature type="compositionally biased region" description="Low complexity" evidence="1">
    <location>
        <begin position="338"/>
        <end position="354"/>
    </location>
</feature>
<feature type="compositionally biased region" description="Low complexity" evidence="1">
    <location>
        <begin position="138"/>
        <end position="164"/>
    </location>
</feature>
<dbReference type="Gene3D" id="1.25.40.990">
    <property type="match status" value="1"/>
</dbReference>
<feature type="compositionally biased region" description="Basic residues" evidence="1">
    <location>
        <begin position="319"/>
        <end position="337"/>
    </location>
</feature>
<dbReference type="PANTHER" id="PTHR12436:SF4">
    <property type="entry name" value="LEUKOCYTE RECEPTOR CLUSTER MEMBER 8"/>
    <property type="match status" value="1"/>
</dbReference>
<gene>
    <name evidence="3" type="ORF">CLODIP_2_CD08655</name>
</gene>
<evidence type="ECO:0000259" key="2">
    <source>
        <dbReference type="Pfam" id="PF03399"/>
    </source>
</evidence>
<feature type="region of interest" description="Disordered" evidence="1">
    <location>
        <begin position="311"/>
        <end position="409"/>
    </location>
</feature>
<evidence type="ECO:0000313" key="4">
    <source>
        <dbReference type="Proteomes" id="UP000494165"/>
    </source>
</evidence>
<dbReference type="AlphaFoldDB" id="A0A8S1CVM3"/>
<feature type="compositionally biased region" description="Basic residues" evidence="1">
    <location>
        <begin position="165"/>
        <end position="174"/>
    </location>
</feature>
<evidence type="ECO:0000313" key="3">
    <source>
        <dbReference type="EMBL" id="CAB3375439.1"/>
    </source>
</evidence>